<evidence type="ECO:0000256" key="2">
    <source>
        <dbReference type="SAM" id="Phobius"/>
    </source>
</evidence>
<reference evidence="3 4" key="1">
    <citation type="submission" date="2017-12" db="EMBL/GenBank/DDBJ databases">
        <title>Comparative genomics of Botrytis spp.</title>
        <authorList>
            <person name="Valero-Jimenez C.A."/>
            <person name="Tapia P."/>
            <person name="Veloso J."/>
            <person name="Silva-Moreno E."/>
            <person name="Staats M."/>
            <person name="Valdes J.H."/>
            <person name="Van Kan J.A.L."/>
        </authorList>
    </citation>
    <scope>NUCLEOTIDE SEQUENCE [LARGE SCALE GENOMIC DNA]</scope>
    <source>
        <strain evidence="3 4">MUCL435</strain>
    </source>
</reference>
<keyword evidence="2" id="KW-0472">Membrane</keyword>
<feature type="transmembrane region" description="Helical" evidence="2">
    <location>
        <begin position="433"/>
        <end position="450"/>
    </location>
</feature>
<feature type="compositionally biased region" description="Polar residues" evidence="1">
    <location>
        <begin position="1"/>
        <end position="25"/>
    </location>
</feature>
<feature type="region of interest" description="Disordered" evidence="1">
    <location>
        <begin position="465"/>
        <end position="504"/>
    </location>
</feature>
<evidence type="ECO:0000256" key="1">
    <source>
        <dbReference type="SAM" id="MobiDB-lite"/>
    </source>
</evidence>
<feature type="compositionally biased region" description="Acidic residues" evidence="1">
    <location>
        <begin position="468"/>
        <end position="479"/>
    </location>
</feature>
<dbReference type="Gene3D" id="1.10.287.110">
    <property type="entry name" value="DnaJ domain"/>
    <property type="match status" value="1"/>
</dbReference>
<dbReference type="Proteomes" id="UP000308671">
    <property type="component" value="Unassembled WGS sequence"/>
</dbReference>
<name>A0A4S8QPJ7_9HELO</name>
<protein>
    <recommendedName>
        <fullName evidence="5">J domain-containing protein</fullName>
    </recommendedName>
</protein>
<dbReference type="OrthoDB" id="3532434at2759"/>
<gene>
    <name evidence="3" type="ORF">BGAL_0356g00030</name>
</gene>
<dbReference type="AlphaFoldDB" id="A0A4S8QPJ7"/>
<organism evidence="3 4">
    <name type="scientific">Botrytis galanthina</name>
    <dbReference type="NCBI Taxonomy" id="278940"/>
    <lineage>
        <taxon>Eukaryota</taxon>
        <taxon>Fungi</taxon>
        <taxon>Dikarya</taxon>
        <taxon>Ascomycota</taxon>
        <taxon>Pezizomycotina</taxon>
        <taxon>Leotiomycetes</taxon>
        <taxon>Helotiales</taxon>
        <taxon>Sclerotiniaceae</taxon>
        <taxon>Botrytis</taxon>
    </lineage>
</organism>
<proteinExistence type="predicted"/>
<comment type="caution">
    <text evidence="3">The sequence shown here is derived from an EMBL/GenBank/DDBJ whole genome shotgun (WGS) entry which is preliminary data.</text>
</comment>
<feature type="region of interest" description="Disordered" evidence="1">
    <location>
        <begin position="1"/>
        <end position="27"/>
    </location>
</feature>
<keyword evidence="2" id="KW-0812">Transmembrane</keyword>
<dbReference type="InterPro" id="IPR036869">
    <property type="entry name" value="J_dom_sf"/>
</dbReference>
<sequence length="504" mass="57690">MARLLNTSNISNMSRPTLPPNQRTPNIRHHDCTITQDCSPHFFNLALPYLPQWPGSIHSRGDSLSLGAKSYDPPSPNSTLIKSHYRTLSRVLHPDKYALYIKDCEIPRGISRRHETTVSPTKCLELLKSSYKTLISPRERRTYTEKCSGLIPRANILIENEHWDRAKDSKNPFLRSGWADVEEREKKGWGRKPWFWEYEHGLGQTSPLLFRDKPSMCESFWIRFLPIEIGKKWGVIDGTREERGKVGAYGGDESGVGVEETFVNLGHYYLDNFLPDEVMNWVWERCEDFRLYRGFGLTGHYATISSQNKKKKVWHGPHGEWHAVREGSDIFGSPYIDEIFYRPGGAFEETSIGDHCEGRVWWVWIPACAGGSVSELGIGRLAGSGVDSLSGKDLTELPWSRRLHNTDKTRLQNGEVNTDEVFNREVLASLDSILWGMYLLGVLFVMIWGLKRAMRWSKSEIEKREMVDENIEKDEDEDVSGNGKNSNWSEDEDESDGIISSRSV</sequence>
<dbReference type="EMBL" id="PQXL01000356">
    <property type="protein sequence ID" value="THV46838.1"/>
    <property type="molecule type" value="Genomic_DNA"/>
</dbReference>
<keyword evidence="4" id="KW-1185">Reference proteome</keyword>
<evidence type="ECO:0000313" key="4">
    <source>
        <dbReference type="Proteomes" id="UP000308671"/>
    </source>
</evidence>
<accession>A0A4S8QPJ7</accession>
<dbReference type="SUPFAM" id="SSF46565">
    <property type="entry name" value="Chaperone J-domain"/>
    <property type="match status" value="1"/>
</dbReference>
<keyword evidence="2" id="KW-1133">Transmembrane helix</keyword>
<evidence type="ECO:0008006" key="5">
    <source>
        <dbReference type="Google" id="ProtNLM"/>
    </source>
</evidence>
<evidence type="ECO:0000313" key="3">
    <source>
        <dbReference type="EMBL" id="THV46838.1"/>
    </source>
</evidence>